<protein>
    <submittedName>
        <fullName evidence="2">Uncharacterized protein</fullName>
    </submittedName>
</protein>
<dbReference type="Proteomes" id="UP000887563">
    <property type="component" value="Unplaced"/>
</dbReference>
<sequence>MNFKFGDTIECYNEIDLTQRNGMIIIKEKPPCNTEQISEQIAENVTEEEKEQLARIKLKCIKSDCGEYGYYKSCGICVIIKLTDRYFGFKKGDCTCYECDTDKCNSAGGVLSNLKIIVLFCLTIMIINEILPD</sequence>
<evidence type="ECO:0000313" key="2">
    <source>
        <dbReference type="WBParaSite" id="Minc3s00225g07995"/>
    </source>
</evidence>
<evidence type="ECO:0000313" key="1">
    <source>
        <dbReference type="Proteomes" id="UP000887563"/>
    </source>
</evidence>
<proteinExistence type="predicted"/>
<organism evidence="1 2">
    <name type="scientific">Meloidogyne incognita</name>
    <name type="common">Southern root-knot nematode worm</name>
    <name type="synonym">Oxyuris incognita</name>
    <dbReference type="NCBI Taxonomy" id="6306"/>
    <lineage>
        <taxon>Eukaryota</taxon>
        <taxon>Metazoa</taxon>
        <taxon>Ecdysozoa</taxon>
        <taxon>Nematoda</taxon>
        <taxon>Chromadorea</taxon>
        <taxon>Rhabditida</taxon>
        <taxon>Tylenchina</taxon>
        <taxon>Tylenchomorpha</taxon>
        <taxon>Tylenchoidea</taxon>
        <taxon>Meloidogynidae</taxon>
        <taxon>Meloidogyninae</taxon>
        <taxon>Meloidogyne</taxon>
        <taxon>Meloidogyne incognita group</taxon>
    </lineage>
</organism>
<keyword evidence="1" id="KW-1185">Reference proteome</keyword>
<dbReference type="WBParaSite" id="Minc3s00225g07995">
    <property type="protein sequence ID" value="Minc3s00225g07995"/>
    <property type="gene ID" value="Minc3s00225g07995"/>
</dbReference>
<accession>A0A914L1M9</accession>
<dbReference type="AlphaFoldDB" id="A0A914L1M9"/>
<reference evidence="2" key="1">
    <citation type="submission" date="2022-11" db="UniProtKB">
        <authorList>
            <consortium name="WormBaseParasite"/>
        </authorList>
    </citation>
    <scope>IDENTIFICATION</scope>
</reference>
<name>A0A914L1M9_MELIC</name>